<feature type="chain" id="PRO_5039529116" evidence="2">
    <location>
        <begin position="25"/>
        <end position="886"/>
    </location>
</feature>
<sequence length="886" mass="93007">MRTGRALRAAALAVALGLVVLAPAPPGAPATAPAAASAPSAPPEGADPVDFAIVVDQSDSLSDEDLAREVEAASLLAQGEISERSRATVIGFGSSEKPGQSPVREVCPLTVADAAGRQRLSDCVQQLGRRDQARVGPGTDFPAAVRQAVTRLTERDQPATPKVVFLLTDGRLDVEDSPEYGTDRESRKANGVKRLADELARARRENVQIWPLGFGTGIDRATLTAMAEGGYRGGCADRPSATPRMRVVADSTGIDKAFQETFAAARCAGITPGDSKRPPADLYVTIPPIATDGSITVSKHDPEVTVTYYDPRGRKVPTSGTFDGSGFELSGRDGPVEALRVSDPLPGRWRARVEAPEGHRGREVAVRAIWQGRLRSSVVLDPASPRPGERAVVEVRMQTRRGVYITDPALLTGIKVTGQLAGDGFDPVGFTLADDGRAPDRTASDVRFTGTVTVPAGATGALRLTTRMEAPGVTSDLRPLNARTGERAPAVVAGLTVDRTTVHPGDTVRGTLSVTNNDSAPHTLRLTLSDQAPGTELRVDPAAVTVPPGSRRETPFTLTVGAGTALGEIGGKITAVDAGAPDRPLTEAFLVVRVEERPGWPERWWPALAAGAAAVLLLGAFAALRLRAVRARLDLTGVELELLRDGHVLDRLTVRHGQSVRGRFPFTVEQGLGTAPTLQRGRPGAHGAHELIATRGGELRLRPHGGPELPVRDGAAAGLDDGLDVAVHDRRSAGRAPGGRTDGGRTDGGRTDGGGLRGDRGTDPYGTDPYGTGDHRTDPYGSGDHGAGDHRAGGRYRPGGGGAPRGSWRDRLRLGRTAPPPRRPADDEPGGWSRDDRDHRDDRSRHGRRDGGTNGPGGPRGTGGEGGTDGGHDDRRTGAGSWDPNF</sequence>
<dbReference type="AlphaFoldDB" id="A0A1Y2NZ27"/>
<dbReference type="SMART" id="SM00327">
    <property type="entry name" value="VWA"/>
    <property type="match status" value="1"/>
</dbReference>
<evidence type="ECO:0000259" key="3">
    <source>
        <dbReference type="PROSITE" id="PS50234"/>
    </source>
</evidence>
<evidence type="ECO:0000313" key="4">
    <source>
        <dbReference type="EMBL" id="OSY52793.1"/>
    </source>
</evidence>
<dbReference type="InterPro" id="IPR002035">
    <property type="entry name" value="VWF_A"/>
</dbReference>
<evidence type="ECO:0000313" key="5">
    <source>
        <dbReference type="Proteomes" id="UP000194318"/>
    </source>
</evidence>
<dbReference type="GeneID" id="91406124"/>
<dbReference type="Gene3D" id="2.60.40.10">
    <property type="entry name" value="Immunoglobulins"/>
    <property type="match status" value="1"/>
</dbReference>
<organism evidence="4 5">
    <name type="scientific">Streptomyces fradiae ATCC 10745 = DSM 40063</name>
    <dbReference type="NCBI Taxonomy" id="1319510"/>
    <lineage>
        <taxon>Bacteria</taxon>
        <taxon>Bacillati</taxon>
        <taxon>Actinomycetota</taxon>
        <taxon>Actinomycetes</taxon>
        <taxon>Kitasatosporales</taxon>
        <taxon>Streptomycetaceae</taxon>
        <taxon>Streptomyces</taxon>
    </lineage>
</organism>
<feature type="compositionally biased region" description="Gly residues" evidence="1">
    <location>
        <begin position="852"/>
        <end position="869"/>
    </location>
</feature>
<accession>A0A1Y2NZ27</accession>
<feature type="compositionally biased region" description="Basic and acidic residues" evidence="1">
    <location>
        <begin position="833"/>
        <end position="844"/>
    </location>
</feature>
<keyword evidence="2" id="KW-0732">Signal</keyword>
<dbReference type="EMBL" id="MIFZ01000133">
    <property type="protein sequence ID" value="OSY52793.1"/>
    <property type="molecule type" value="Genomic_DNA"/>
</dbReference>
<evidence type="ECO:0000256" key="1">
    <source>
        <dbReference type="SAM" id="MobiDB-lite"/>
    </source>
</evidence>
<feature type="signal peptide" evidence="2">
    <location>
        <begin position="1"/>
        <end position="24"/>
    </location>
</feature>
<comment type="caution">
    <text evidence="4">The sequence shown here is derived from an EMBL/GenBank/DDBJ whole genome shotgun (WGS) entry which is preliminary data.</text>
</comment>
<protein>
    <submittedName>
        <fullName evidence="4">von Willebrand factor type A domain protein</fullName>
    </submittedName>
</protein>
<feature type="region of interest" description="Disordered" evidence="1">
    <location>
        <begin position="729"/>
        <end position="886"/>
    </location>
</feature>
<dbReference type="Gene3D" id="3.40.50.410">
    <property type="entry name" value="von Willebrand factor, type A domain"/>
    <property type="match status" value="1"/>
</dbReference>
<dbReference type="SUPFAM" id="SSF53300">
    <property type="entry name" value="vWA-like"/>
    <property type="match status" value="1"/>
</dbReference>
<dbReference type="InterPro" id="IPR036465">
    <property type="entry name" value="vWFA_dom_sf"/>
</dbReference>
<feature type="region of interest" description="Disordered" evidence="1">
    <location>
        <begin position="27"/>
        <end position="48"/>
    </location>
</feature>
<dbReference type="RefSeq" id="WP_051839225.1">
    <property type="nucleotide sequence ID" value="NZ_ASYR01000008.1"/>
</dbReference>
<dbReference type="GO" id="GO:0005975">
    <property type="term" value="P:carbohydrate metabolic process"/>
    <property type="evidence" value="ECO:0007669"/>
    <property type="project" value="UniProtKB-ARBA"/>
</dbReference>
<dbReference type="Proteomes" id="UP000194318">
    <property type="component" value="Unassembled WGS sequence"/>
</dbReference>
<reference evidence="4 5" key="1">
    <citation type="submission" date="2016-09" db="EMBL/GenBank/DDBJ databases">
        <title>Streptomyces fradiae DSM40063, a candidate organism with high potential of specific P450 cytochromes.</title>
        <authorList>
            <person name="Grumaz C."/>
            <person name="Vainshtein Y."/>
            <person name="Kirstahler P."/>
            <person name="Sohn K."/>
        </authorList>
    </citation>
    <scope>NUCLEOTIDE SEQUENCE [LARGE SCALE GENOMIC DNA]</scope>
    <source>
        <strain evidence="4 5">DSM 40063</strain>
    </source>
</reference>
<dbReference type="CDD" id="cd00198">
    <property type="entry name" value="vWFA"/>
    <property type="match status" value="1"/>
</dbReference>
<dbReference type="InterPro" id="IPR013783">
    <property type="entry name" value="Ig-like_fold"/>
</dbReference>
<feature type="domain" description="VWFA" evidence="3">
    <location>
        <begin position="50"/>
        <end position="262"/>
    </location>
</feature>
<dbReference type="PROSITE" id="PS50234">
    <property type="entry name" value="VWFA"/>
    <property type="match status" value="1"/>
</dbReference>
<gene>
    <name evidence="4" type="ORF">BG846_01526</name>
</gene>
<feature type="compositionally biased region" description="Low complexity" evidence="1">
    <location>
        <begin position="29"/>
        <end position="39"/>
    </location>
</feature>
<dbReference type="Pfam" id="PF13519">
    <property type="entry name" value="VWA_2"/>
    <property type="match status" value="1"/>
</dbReference>
<proteinExistence type="predicted"/>
<feature type="region of interest" description="Disordered" evidence="1">
    <location>
        <begin position="696"/>
        <end position="716"/>
    </location>
</feature>
<name>A0A1Y2NZ27_STRFR</name>
<evidence type="ECO:0000256" key="2">
    <source>
        <dbReference type="SAM" id="SignalP"/>
    </source>
</evidence>